<feature type="disulfide bond" evidence="3">
    <location>
        <begin position="247"/>
        <end position="285"/>
    </location>
</feature>
<evidence type="ECO:0000313" key="6">
    <source>
        <dbReference type="Proteomes" id="UP001634394"/>
    </source>
</evidence>
<name>A0ABD3XM25_SINWO</name>
<dbReference type="SMART" id="SM00063">
    <property type="entry name" value="FRI"/>
    <property type="match status" value="2"/>
</dbReference>
<dbReference type="PANTHER" id="PTHR11309">
    <property type="entry name" value="FRIZZLED"/>
    <property type="match status" value="1"/>
</dbReference>
<feature type="disulfide bond" evidence="3">
    <location>
        <begin position="202"/>
        <end position="263"/>
    </location>
</feature>
<dbReference type="PROSITE" id="PS50038">
    <property type="entry name" value="FZ"/>
    <property type="match status" value="2"/>
</dbReference>
<reference evidence="5 6" key="1">
    <citation type="submission" date="2024-11" db="EMBL/GenBank/DDBJ databases">
        <title>Chromosome-level genome assembly of the freshwater bivalve Anodonta woodiana.</title>
        <authorList>
            <person name="Chen X."/>
        </authorList>
    </citation>
    <scope>NUCLEOTIDE SEQUENCE [LARGE SCALE GENOMIC DNA]</scope>
    <source>
        <strain evidence="5">MN2024</strain>
        <tissue evidence="5">Gills</tissue>
    </source>
</reference>
<sequence length="325" mass="36867">IPTLHKTNSSLSSQHRVGGTFLQHLDKNLLPLKTTMAAFFRIAAIMTMYSSYCYGDATVMTSASDSSSTVGDGPQDVIVPMCQNLITYNVTKLPNSFGHNTQVEVYRVLEPLWTFIDFGCSTNFRQLVCGTYLPEYRPDPPRVLPPCKKTCVKAKKLCGRVIKQSGTKWPKQLKCRGLPTQRDTCIDLIPEPSPNQTKHTYCEDNPLPICQNIAFRKGSLPNMFFQRSLQEIMTEMQFYELLIQSGCSPNLVFLLCGTYMPFCIKNENPFMLPCQELCKSVQTDCELDFQLLYRGLPWPSKLQCHRYPTRINATSLTCVMPTDHI</sequence>
<gene>
    <name evidence="5" type="ORF">ACJMK2_027159</name>
</gene>
<dbReference type="Gene3D" id="1.10.2000.10">
    <property type="entry name" value="Frizzled cysteine-rich domain"/>
    <property type="match status" value="2"/>
</dbReference>
<dbReference type="InterPro" id="IPR015526">
    <property type="entry name" value="Frizzled/SFRP"/>
</dbReference>
<feature type="disulfide bond" evidence="3">
    <location>
        <begin position="120"/>
        <end position="158"/>
    </location>
</feature>
<feature type="disulfide bond" evidence="3">
    <location>
        <begin position="210"/>
        <end position="256"/>
    </location>
</feature>
<dbReference type="CDD" id="cd07066">
    <property type="entry name" value="CRD_FZ"/>
    <property type="match status" value="1"/>
</dbReference>
<keyword evidence="6" id="KW-1185">Reference proteome</keyword>
<evidence type="ECO:0000256" key="1">
    <source>
        <dbReference type="ARBA" id="ARBA00022473"/>
    </source>
</evidence>
<accession>A0ABD3XM25</accession>
<keyword evidence="1" id="KW-0217">Developmental protein</keyword>
<feature type="disulfide bond" evidence="3">
    <location>
        <begin position="151"/>
        <end position="175"/>
    </location>
</feature>
<dbReference type="SUPFAM" id="SSF63501">
    <property type="entry name" value="Frizzled cysteine-rich domain"/>
    <property type="match status" value="2"/>
</dbReference>
<dbReference type="PANTHER" id="PTHR11309:SF126">
    <property type="entry name" value="FRIZZLED-2"/>
    <property type="match status" value="1"/>
</dbReference>
<organism evidence="5 6">
    <name type="scientific">Sinanodonta woodiana</name>
    <name type="common">Chinese pond mussel</name>
    <name type="synonym">Anodonta woodiana</name>
    <dbReference type="NCBI Taxonomy" id="1069815"/>
    <lineage>
        <taxon>Eukaryota</taxon>
        <taxon>Metazoa</taxon>
        <taxon>Spiralia</taxon>
        <taxon>Lophotrochozoa</taxon>
        <taxon>Mollusca</taxon>
        <taxon>Bivalvia</taxon>
        <taxon>Autobranchia</taxon>
        <taxon>Heteroconchia</taxon>
        <taxon>Palaeoheterodonta</taxon>
        <taxon>Unionida</taxon>
        <taxon>Unionoidea</taxon>
        <taxon>Unionidae</taxon>
        <taxon>Unioninae</taxon>
        <taxon>Sinanodonta</taxon>
    </lineage>
</organism>
<evidence type="ECO:0000256" key="3">
    <source>
        <dbReference type="PROSITE-ProRule" id="PRU00090"/>
    </source>
</evidence>
<protein>
    <recommendedName>
        <fullName evidence="4">FZ domain-containing protein</fullName>
    </recommendedName>
</protein>
<feature type="domain" description="FZ" evidence="4">
    <location>
        <begin position="79"/>
        <end position="188"/>
    </location>
</feature>
<proteinExistence type="predicted"/>
<dbReference type="InterPro" id="IPR036790">
    <property type="entry name" value="Frizzled_dom_sf"/>
</dbReference>
<dbReference type="Proteomes" id="UP001634394">
    <property type="component" value="Unassembled WGS sequence"/>
</dbReference>
<comment type="caution">
    <text evidence="3">Lacks conserved residue(s) required for the propagation of feature annotation.</text>
</comment>
<dbReference type="InterPro" id="IPR020067">
    <property type="entry name" value="Frizzled_dom"/>
</dbReference>
<evidence type="ECO:0000259" key="4">
    <source>
        <dbReference type="PROSITE" id="PS50038"/>
    </source>
</evidence>
<dbReference type="AlphaFoldDB" id="A0ABD3XM25"/>
<dbReference type="EMBL" id="JBJQND010000002">
    <property type="protein sequence ID" value="KAL3887210.1"/>
    <property type="molecule type" value="Genomic_DNA"/>
</dbReference>
<feature type="domain" description="FZ" evidence="4">
    <location>
        <begin position="197"/>
        <end position="321"/>
    </location>
</feature>
<feature type="non-terminal residue" evidence="5">
    <location>
        <position position="1"/>
    </location>
</feature>
<comment type="caution">
    <text evidence="5">The sequence shown here is derived from an EMBL/GenBank/DDBJ whole genome shotgun (WGS) entry which is preliminary data.</text>
</comment>
<keyword evidence="2 3" id="KW-1015">Disulfide bond</keyword>
<evidence type="ECO:0000256" key="2">
    <source>
        <dbReference type="ARBA" id="ARBA00023157"/>
    </source>
</evidence>
<dbReference type="Pfam" id="PF01392">
    <property type="entry name" value="Fz"/>
    <property type="match status" value="2"/>
</dbReference>
<evidence type="ECO:0000313" key="5">
    <source>
        <dbReference type="EMBL" id="KAL3887210.1"/>
    </source>
</evidence>